<dbReference type="EMBL" id="PYSW02000024">
    <property type="protein sequence ID" value="KAG2382201.1"/>
    <property type="molecule type" value="Genomic_DNA"/>
</dbReference>
<dbReference type="Proteomes" id="UP000816034">
    <property type="component" value="Unassembled WGS sequence"/>
</dbReference>
<gene>
    <name evidence="2" type="ORF">C9374_005403</name>
</gene>
<feature type="region of interest" description="Disordered" evidence="1">
    <location>
        <begin position="1"/>
        <end position="77"/>
    </location>
</feature>
<comment type="caution">
    <text evidence="2">The sequence shown here is derived from an EMBL/GenBank/DDBJ whole genome shotgun (WGS) entry which is preliminary data.</text>
</comment>
<proteinExistence type="predicted"/>
<sequence>MLKHNVGDSPLLNRNCSPILNRPLQYSSPSQSKTLSSPLMRNKVQKTSSPMLSPLTINTSGAETTDHRFTSEEELNEERKREIAEEILKRSESRKIRKIKQQAEAKVEQEVKLLREQSKQQHLDRLRVFEKSEQQEVEAVRQAAISLEATHHAKSQRKKRLLAKLFSLYAKQRANEVAFENAQNDKLLISLNQVVDSAKTKTREYIEEKSENHNTYLKDHFIKNFEKFICIPKEQEYKEIRESITEYISPAITKIKEEHELAQHSHKLLCNNEKEKYFNTLANKVREYHDHQFNICCSQKVEEINRGKNIIQLTADEITEFLEADIEEYETAIGVVDAELDRMKKRFLNGMKKYSLKKSTTTSKLTLSNNKYLPPQGRTKL</sequence>
<evidence type="ECO:0000313" key="3">
    <source>
        <dbReference type="Proteomes" id="UP000816034"/>
    </source>
</evidence>
<feature type="compositionally biased region" description="Basic and acidic residues" evidence="1">
    <location>
        <begin position="64"/>
        <end position="77"/>
    </location>
</feature>
<dbReference type="AlphaFoldDB" id="A0AA88GJM4"/>
<feature type="compositionally biased region" description="Low complexity" evidence="1">
    <location>
        <begin position="27"/>
        <end position="39"/>
    </location>
</feature>
<evidence type="ECO:0000313" key="2">
    <source>
        <dbReference type="EMBL" id="KAG2382201.1"/>
    </source>
</evidence>
<name>A0AA88GJM4_NAELO</name>
<reference evidence="2 3" key="1">
    <citation type="journal article" date="2018" name="BMC Genomics">
        <title>The genome of Naegleria lovaniensis, the basis for a comparative approach to unravel pathogenicity factors of the human pathogenic amoeba N. fowleri.</title>
        <authorList>
            <person name="Liechti N."/>
            <person name="Schurch N."/>
            <person name="Bruggmann R."/>
            <person name="Wittwer M."/>
        </authorList>
    </citation>
    <scope>NUCLEOTIDE SEQUENCE [LARGE SCALE GENOMIC DNA]</scope>
    <source>
        <strain evidence="2 3">ATCC 30569</strain>
    </source>
</reference>
<organism evidence="2 3">
    <name type="scientific">Naegleria lovaniensis</name>
    <name type="common">Amoeba</name>
    <dbReference type="NCBI Taxonomy" id="51637"/>
    <lineage>
        <taxon>Eukaryota</taxon>
        <taxon>Discoba</taxon>
        <taxon>Heterolobosea</taxon>
        <taxon>Tetramitia</taxon>
        <taxon>Eutetramitia</taxon>
        <taxon>Vahlkampfiidae</taxon>
        <taxon>Naegleria</taxon>
    </lineage>
</organism>
<accession>A0AA88GJM4</accession>
<protein>
    <submittedName>
        <fullName evidence="2">Uncharacterized protein</fullName>
    </submittedName>
</protein>
<feature type="compositionally biased region" description="Polar residues" evidence="1">
    <location>
        <begin position="45"/>
        <end position="63"/>
    </location>
</feature>
<evidence type="ECO:0000256" key="1">
    <source>
        <dbReference type="SAM" id="MobiDB-lite"/>
    </source>
</evidence>
<dbReference type="RefSeq" id="XP_044547880.1">
    <property type="nucleotide sequence ID" value="XM_044695150.1"/>
</dbReference>
<dbReference type="GeneID" id="68097858"/>
<keyword evidence="3" id="KW-1185">Reference proteome</keyword>